<accession>A0AAU6SI64</accession>
<evidence type="ECO:0000313" key="4">
    <source>
        <dbReference type="EMBL" id="WZW00581.1"/>
    </source>
</evidence>
<comment type="similarity">
    <text evidence="1">Belongs to the BetVI family.</text>
</comment>
<dbReference type="GO" id="GO:0004864">
    <property type="term" value="F:protein phosphatase inhibitor activity"/>
    <property type="evidence" value="ECO:0007669"/>
    <property type="project" value="TreeGrafter"/>
</dbReference>
<evidence type="ECO:0000259" key="3">
    <source>
        <dbReference type="Pfam" id="PF00407"/>
    </source>
</evidence>
<dbReference type="SUPFAM" id="SSF55961">
    <property type="entry name" value="Bet v1-like"/>
    <property type="match status" value="1"/>
</dbReference>
<dbReference type="PANTHER" id="PTHR31213:SF19">
    <property type="entry name" value="BET V I_MAJOR LATEX PROTEIN DOMAIN-CONTAINING PROTEIN"/>
    <property type="match status" value="1"/>
</dbReference>
<dbReference type="PANTHER" id="PTHR31213">
    <property type="entry name" value="OS08G0374000 PROTEIN-RELATED"/>
    <property type="match status" value="1"/>
</dbReference>
<feature type="domain" description="Bet v I/Major latex protein" evidence="3">
    <location>
        <begin position="8"/>
        <end position="154"/>
    </location>
</feature>
<dbReference type="Gene3D" id="3.30.530.20">
    <property type="match status" value="1"/>
</dbReference>
<dbReference type="GO" id="GO:0005737">
    <property type="term" value="C:cytoplasm"/>
    <property type="evidence" value="ECO:0007669"/>
    <property type="project" value="TreeGrafter"/>
</dbReference>
<sequence>MKGAQSHDVDVALPASEVWEVYGTIRLAELAAELVPQSVAKFEIIQGDGGVGTILKVFFPPGSPGPAFHMEKFVLVDDKKRVKDVDVIEGGYLELGFSAYKVRFEILEKEGGVGSVIRNVVEYEISDELAANASYITVAPFVALAEAVAKYLAEKKATA</sequence>
<dbReference type="InterPro" id="IPR023393">
    <property type="entry name" value="START-like_dom_sf"/>
</dbReference>
<evidence type="ECO:0000256" key="1">
    <source>
        <dbReference type="ARBA" id="ARBA00009744"/>
    </source>
</evidence>
<protein>
    <submittedName>
        <fullName evidence="4">1-phenethylisoquinoline scaffold synthase</fullName>
    </submittedName>
</protein>
<dbReference type="GO" id="GO:0009820">
    <property type="term" value="P:alkaloid metabolic process"/>
    <property type="evidence" value="ECO:0007669"/>
    <property type="project" value="UniProtKB-KW"/>
</dbReference>
<dbReference type="EMBL" id="PP001250">
    <property type="protein sequence ID" value="WZW00581.1"/>
    <property type="molecule type" value="mRNA"/>
</dbReference>
<dbReference type="GO" id="GO:0006952">
    <property type="term" value="P:defense response"/>
    <property type="evidence" value="ECO:0007669"/>
    <property type="project" value="InterPro"/>
</dbReference>
<keyword evidence="2" id="KW-0017">Alkaloid metabolism</keyword>
<evidence type="ECO:0000256" key="2">
    <source>
        <dbReference type="ARBA" id="ARBA00022589"/>
    </source>
</evidence>
<dbReference type="GO" id="GO:0038023">
    <property type="term" value="F:signaling receptor activity"/>
    <property type="evidence" value="ECO:0007669"/>
    <property type="project" value="TreeGrafter"/>
</dbReference>
<proteinExistence type="evidence at transcript level"/>
<dbReference type="InterPro" id="IPR050279">
    <property type="entry name" value="Plant_def-hormone_signal"/>
</dbReference>
<dbReference type="AlphaFoldDB" id="A0AAU6SI64"/>
<name>A0AAU6SI64_GLOSU</name>
<dbReference type="GO" id="GO:0005634">
    <property type="term" value="C:nucleus"/>
    <property type="evidence" value="ECO:0007669"/>
    <property type="project" value="TreeGrafter"/>
</dbReference>
<dbReference type="GO" id="GO:0010427">
    <property type="term" value="F:abscisic acid binding"/>
    <property type="evidence" value="ECO:0007669"/>
    <property type="project" value="TreeGrafter"/>
</dbReference>
<reference evidence="4" key="1">
    <citation type="submission" date="2023-12" db="EMBL/GenBank/DDBJ databases">
        <authorList>
            <person name="Xiong Z."/>
        </authorList>
    </citation>
    <scope>NUCLEOTIDE SEQUENCE</scope>
</reference>
<dbReference type="InterPro" id="IPR000916">
    <property type="entry name" value="Bet_v_I/MLP"/>
</dbReference>
<organism evidence="4">
    <name type="scientific">Gloriosa superba</name>
    <name type="common">Glory lily</name>
    <dbReference type="NCBI Taxonomy" id="41220"/>
    <lineage>
        <taxon>Eukaryota</taxon>
        <taxon>Viridiplantae</taxon>
        <taxon>Streptophyta</taxon>
        <taxon>Embryophyta</taxon>
        <taxon>Tracheophyta</taxon>
        <taxon>Spermatophyta</taxon>
        <taxon>Magnoliopsida</taxon>
        <taxon>Liliopsida</taxon>
        <taxon>Liliales</taxon>
        <taxon>Colchicaceae</taxon>
        <taxon>Gloriosa</taxon>
    </lineage>
</organism>
<dbReference type="GO" id="GO:0009738">
    <property type="term" value="P:abscisic acid-activated signaling pathway"/>
    <property type="evidence" value="ECO:0007669"/>
    <property type="project" value="TreeGrafter"/>
</dbReference>
<dbReference type="Pfam" id="PF00407">
    <property type="entry name" value="Bet_v_1"/>
    <property type="match status" value="1"/>
</dbReference>